<gene>
    <name evidence="3" type="ORF">LB941_08195</name>
</gene>
<dbReference type="InterPro" id="IPR036265">
    <property type="entry name" value="HIT-like_sf"/>
</dbReference>
<sequence length="258" mass="29557">MFGEKPLVFNPQVASKKPTNKQSCPFCEREGLENIIATKEDCIWLTNKYATLQKTEQTLIIESKKHLGDISNYSVLENRKIFSFAVSKWFEMIALKKYKNVLMYKNHGPLSGGSLRHPHMQIVGLEDNEPYKQIQWENFKGIQVAQTKQFEINISQNPLVGFCEFNVIVDTTDVNSLADGVKSVVEYVLQDYFHGKCDSYNLFFYLLDGKIICKIIPRFVVSPYYLGYGLAQVNDDVRLREISTELLTKMNGKSSIAI</sequence>
<evidence type="ECO:0000259" key="1">
    <source>
        <dbReference type="Pfam" id="PF16285"/>
    </source>
</evidence>
<name>A0A9X2FKP3_9LACO</name>
<dbReference type="PIRSF" id="PIRSF031505">
    <property type="entry name" value="GalT_short"/>
    <property type="match status" value="1"/>
</dbReference>
<dbReference type="RefSeq" id="WP_253361062.1">
    <property type="nucleotide sequence ID" value="NZ_JAIULA010000015.1"/>
</dbReference>
<keyword evidence="4" id="KW-1185">Reference proteome</keyword>
<accession>A0A9X2FKP3</accession>
<dbReference type="EMBL" id="JAIULA010000015">
    <property type="protein sequence ID" value="MCP0887312.1"/>
    <property type="molecule type" value="Genomic_DNA"/>
</dbReference>
<organism evidence="3 4">
    <name type="scientific">Ligilactobacillus ubinensis</name>
    <dbReference type="NCBI Taxonomy" id="2876789"/>
    <lineage>
        <taxon>Bacteria</taxon>
        <taxon>Bacillati</taxon>
        <taxon>Bacillota</taxon>
        <taxon>Bacilli</taxon>
        <taxon>Lactobacillales</taxon>
        <taxon>Lactobacillaceae</taxon>
        <taxon>Ligilactobacillus</taxon>
    </lineage>
</organism>
<dbReference type="InterPro" id="IPR046322">
    <property type="entry name" value="DUF4931"/>
</dbReference>
<evidence type="ECO:0000313" key="4">
    <source>
        <dbReference type="Proteomes" id="UP001139006"/>
    </source>
</evidence>
<dbReference type="InterPro" id="IPR012361">
    <property type="entry name" value="GalT_short"/>
</dbReference>
<dbReference type="SUPFAM" id="SSF54197">
    <property type="entry name" value="HIT-like"/>
    <property type="match status" value="1"/>
</dbReference>
<comment type="caution">
    <text evidence="3">The sequence shown here is derived from an EMBL/GenBank/DDBJ whole genome shotgun (WGS) entry which is preliminary data.</text>
</comment>
<feature type="domain" description="DUF4931" evidence="1">
    <location>
        <begin position="9"/>
        <end position="127"/>
    </location>
</feature>
<evidence type="ECO:0000313" key="3">
    <source>
        <dbReference type="EMBL" id="MCP0887312.1"/>
    </source>
</evidence>
<dbReference type="AlphaFoldDB" id="A0A9X2FKP3"/>
<reference evidence="3 4" key="1">
    <citation type="journal article" date="2023" name="Int. J. Syst. Evol. Microbiol.">
        <title>Ligilactobacillus ubinensis sp. nov., a novel species isolated from the wild ferment of a durian fruit (Durio zibethinus).</title>
        <authorList>
            <person name="Heng Y.C."/>
            <person name="Menon N."/>
            <person name="Chen B."/>
            <person name="Loo B.Z.L."/>
            <person name="Wong G.W.J."/>
            <person name="Lim A.C.H."/>
            <person name="Silvaraju S."/>
            <person name="Kittelmann S."/>
        </authorList>
    </citation>
    <scope>NUCLEOTIDE SEQUENCE [LARGE SCALE GENOMIC DNA]</scope>
    <source>
        <strain evidence="3 4">WILCCON 0076</strain>
    </source>
</reference>
<dbReference type="Pfam" id="PF16285">
    <property type="entry name" value="DUF4931_N"/>
    <property type="match status" value="1"/>
</dbReference>
<feature type="domain" description="DUF4931" evidence="2">
    <location>
        <begin position="133"/>
        <end position="236"/>
    </location>
</feature>
<proteinExistence type="predicted"/>
<dbReference type="InterPro" id="IPR049285">
    <property type="entry name" value="DUF4931_C"/>
</dbReference>
<dbReference type="Proteomes" id="UP001139006">
    <property type="component" value="Unassembled WGS sequence"/>
</dbReference>
<protein>
    <submittedName>
        <fullName evidence="3">DUF4931 domain-containing protein</fullName>
    </submittedName>
</protein>
<dbReference type="Pfam" id="PF20956">
    <property type="entry name" value="DUF4931_C"/>
    <property type="match status" value="1"/>
</dbReference>
<dbReference type="Gene3D" id="3.30.428.10">
    <property type="entry name" value="HIT-like"/>
    <property type="match status" value="1"/>
</dbReference>
<evidence type="ECO:0000259" key="2">
    <source>
        <dbReference type="Pfam" id="PF20956"/>
    </source>
</evidence>